<evidence type="ECO:0000259" key="4">
    <source>
        <dbReference type="Pfam" id="PF17172"/>
    </source>
</evidence>
<dbReference type="PANTHER" id="PTHR12289">
    <property type="entry name" value="METAXIN RELATED"/>
    <property type="match status" value="1"/>
</dbReference>
<dbReference type="Proteomes" id="UP000275408">
    <property type="component" value="Unassembled WGS sequence"/>
</dbReference>
<comment type="similarity">
    <text evidence="1">Belongs to the FAX family.</text>
</comment>
<dbReference type="InterPro" id="IPR012336">
    <property type="entry name" value="Thioredoxin-like_fold"/>
</dbReference>
<dbReference type="GO" id="GO:0005737">
    <property type="term" value="C:cytoplasm"/>
    <property type="evidence" value="ECO:0007669"/>
    <property type="project" value="TreeGrafter"/>
</dbReference>
<dbReference type="PANTHER" id="PTHR12289:SF41">
    <property type="entry name" value="FAILED AXON CONNECTIONS-RELATED"/>
    <property type="match status" value="1"/>
</dbReference>
<dbReference type="InterPro" id="IPR036249">
    <property type="entry name" value="Thioredoxin-like_sf"/>
</dbReference>
<dbReference type="Gene3D" id="1.20.1050.10">
    <property type="match status" value="1"/>
</dbReference>
<name>A0A3M6TU60_POCDA</name>
<dbReference type="OMA" id="YPLQDCG"/>
<dbReference type="InterPro" id="IPR036282">
    <property type="entry name" value="Glutathione-S-Trfase_C_sf"/>
</dbReference>
<dbReference type="InterPro" id="IPR033468">
    <property type="entry name" value="Metaxin_GST"/>
</dbReference>
<protein>
    <recommendedName>
        <fullName evidence="7">Failed axon connections homolog</fullName>
    </recommendedName>
</protein>
<dbReference type="SFLD" id="SFLDG01180">
    <property type="entry name" value="SUF1"/>
    <property type="match status" value="1"/>
</dbReference>
<dbReference type="EMBL" id="RCHS01002921">
    <property type="protein sequence ID" value="RMX44950.1"/>
    <property type="molecule type" value="Genomic_DNA"/>
</dbReference>
<feature type="domain" description="Thioredoxin-like fold" evidence="4">
    <location>
        <begin position="55"/>
        <end position="147"/>
    </location>
</feature>
<evidence type="ECO:0000259" key="3">
    <source>
        <dbReference type="Pfam" id="PF17171"/>
    </source>
</evidence>
<feature type="transmembrane region" description="Helical" evidence="2">
    <location>
        <begin position="6"/>
        <end position="24"/>
    </location>
</feature>
<dbReference type="OrthoDB" id="5809458at2759"/>
<sequence length="282" mass="32642">MQVLQYFGIAAVVVLFVYIIAKILQGKEKKRSARPGTVVLHQFPPSELCVSGGSPPCLKLETFLRMTKIPYENEYSFKFSKKGKMPWIEFNGRDTADSNFCIRFLTKEFKIDIDSHLNSDEKAIAHSVRTMLEENTYWALVHYRFFTPSYAEKDREIMFGHLIMPIKYLLYYIIQRRVKKDLWSHGMGRHSEQELYGIAERDLLAVSEILGQKKFLFGEKPCLADAAVFAFVCGATWECPQSPFAELTAKAKAQNLQRHAQRMKELYFPDWDDIISKKPKSS</sequence>
<evidence type="ECO:0000313" key="5">
    <source>
        <dbReference type="EMBL" id="RMX44950.1"/>
    </source>
</evidence>
<feature type="domain" description="Metaxin glutathione S-transferase" evidence="3">
    <location>
        <begin position="199"/>
        <end position="263"/>
    </location>
</feature>
<dbReference type="InterPro" id="IPR026928">
    <property type="entry name" value="FAX/IsoI-like"/>
</dbReference>
<dbReference type="InterPro" id="IPR040079">
    <property type="entry name" value="Glutathione_S-Trfase"/>
</dbReference>
<dbReference type="SUPFAM" id="SSF52833">
    <property type="entry name" value="Thioredoxin-like"/>
    <property type="match status" value="1"/>
</dbReference>
<evidence type="ECO:0000256" key="1">
    <source>
        <dbReference type="ARBA" id="ARBA00006475"/>
    </source>
</evidence>
<dbReference type="AlphaFoldDB" id="A0A3M6TU60"/>
<dbReference type="InterPro" id="IPR050931">
    <property type="entry name" value="Mito_Protein_Transport_Metaxin"/>
</dbReference>
<accession>A0A3M6TU60</accession>
<keyword evidence="2" id="KW-0472">Membrane</keyword>
<evidence type="ECO:0008006" key="7">
    <source>
        <dbReference type="Google" id="ProtNLM"/>
    </source>
</evidence>
<reference evidence="5 6" key="1">
    <citation type="journal article" date="2018" name="Sci. Rep.">
        <title>Comparative analysis of the Pocillopora damicornis genome highlights role of immune system in coral evolution.</title>
        <authorList>
            <person name="Cunning R."/>
            <person name="Bay R.A."/>
            <person name="Gillette P."/>
            <person name="Baker A.C."/>
            <person name="Traylor-Knowles N."/>
        </authorList>
    </citation>
    <scope>NUCLEOTIDE SEQUENCE [LARGE SCALE GENOMIC DNA]</scope>
    <source>
        <strain evidence="5">RSMAS</strain>
        <tissue evidence="5">Whole animal</tissue>
    </source>
</reference>
<proteinExistence type="inferred from homology"/>
<dbReference type="Pfam" id="PF17171">
    <property type="entry name" value="GST_C_6"/>
    <property type="match status" value="1"/>
</dbReference>
<gene>
    <name evidence="5" type="ORF">pdam_00017099</name>
</gene>
<keyword evidence="6" id="KW-1185">Reference proteome</keyword>
<dbReference type="SFLD" id="SFLDS00019">
    <property type="entry name" value="Glutathione_Transferase_(cytos"/>
    <property type="match status" value="1"/>
</dbReference>
<keyword evidence="2" id="KW-0812">Transmembrane</keyword>
<dbReference type="CDD" id="cd03193">
    <property type="entry name" value="GST_C_Metaxin"/>
    <property type="match status" value="1"/>
</dbReference>
<evidence type="ECO:0000313" key="6">
    <source>
        <dbReference type="Proteomes" id="UP000275408"/>
    </source>
</evidence>
<dbReference type="SUPFAM" id="SSF47616">
    <property type="entry name" value="GST C-terminal domain-like"/>
    <property type="match status" value="1"/>
</dbReference>
<comment type="caution">
    <text evidence="5">The sequence shown here is derived from an EMBL/GenBank/DDBJ whole genome shotgun (WGS) entry which is preliminary data.</text>
</comment>
<dbReference type="SFLD" id="SFLDG01200">
    <property type="entry name" value="SUF1.1"/>
    <property type="match status" value="1"/>
</dbReference>
<keyword evidence="2" id="KW-1133">Transmembrane helix</keyword>
<dbReference type="Pfam" id="PF17172">
    <property type="entry name" value="GST_N_4"/>
    <property type="match status" value="1"/>
</dbReference>
<organism evidence="5 6">
    <name type="scientific">Pocillopora damicornis</name>
    <name type="common">Cauliflower coral</name>
    <name type="synonym">Millepora damicornis</name>
    <dbReference type="NCBI Taxonomy" id="46731"/>
    <lineage>
        <taxon>Eukaryota</taxon>
        <taxon>Metazoa</taxon>
        <taxon>Cnidaria</taxon>
        <taxon>Anthozoa</taxon>
        <taxon>Hexacorallia</taxon>
        <taxon>Scleractinia</taxon>
        <taxon>Astrocoeniina</taxon>
        <taxon>Pocilloporidae</taxon>
        <taxon>Pocillopora</taxon>
    </lineage>
</organism>
<evidence type="ECO:0000256" key="2">
    <source>
        <dbReference type="SAM" id="Phobius"/>
    </source>
</evidence>